<organism evidence="1 2">
    <name type="scientific">Neophaeococcomyces mojaviensis</name>
    <dbReference type="NCBI Taxonomy" id="3383035"/>
    <lineage>
        <taxon>Eukaryota</taxon>
        <taxon>Fungi</taxon>
        <taxon>Dikarya</taxon>
        <taxon>Ascomycota</taxon>
        <taxon>Pezizomycotina</taxon>
        <taxon>Eurotiomycetes</taxon>
        <taxon>Chaetothyriomycetidae</taxon>
        <taxon>Chaetothyriales</taxon>
        <taxon>Chaetothyriales incertae sedis</taxon>
        <taxon>Neophaeococcomyces</taxon>
    </lineage>
</organism>
<name>A0ACC3A476_9EURO</name>
<reference evidence="1" key="1">
    <citation type="submission" date="2022-10" db="EMBL/GenBank/DDBJ databases">
        <title>Culturing micro-colonial fungi from biological soil crusts in the Mojave desert and describing Neophaeococcomyces mojavensis, and introducing the new genera and species Taxawa tesnikishii.</title>
        <authorList>
            <person name="Kurbessoian T."/>
            <person name="Stajich J.E."/>
        </authorList>
    </citation>
    <scope>NUCLEOTIDE SEQUENCE</scope>
    <source>
        <strain evidence="1">JES_112</strain>
    </source>
</reference>
<dbReference type="Proteomes" id="UP001172386">
    <property type="component" value="Unassembled WGS sequence"/>
</dbReference>
<sequence>MENLQDVLTFDRRKFKVAIICALAIESTAVEASLDEIYNAYHFGKAPGDTNAYTLGRIGYHHVVLTYLPSMGKASSALAAAGLRTSFNNIRLSLLVGICGGVPFRQEQGSQIEILLGDIVISTGAIQYDLGRQYDASRAVRKTTLHDSLSRLPAEIRALIHKSRAGIERRNMQERIQQYITQICSEKEFTSWKRPDPKQDILYPTDYVHRHRTPQHCVECQSSSGQTCSQAREATCEELGCSIGIAIARSRHIQLLTDSSTLPESQIHWGLIASGDLVLKSGNIRDAIANEEHVIAFEMEGAGLWEAFPTVIVKGVCDYADSHKHKSWQRFAAVAAAAGAKALLSGWVASPSDLAHKLDQQLPLRRESSVLSESPVPTSKQNSQREDSPAWLVPFDRRANLVGRSVEKEQIEKTLFSSQMCEKIAVEGLGGIGKSRLALEIAYSTRECYPMHSVLWIQCSDVSSFERDCRKIAHSFDLPGASDLSQDPKVLVKQHLDQDEVADWLLILDNADDESLWSAHAAATNVDALINYIPRGRPGAVLATTRNHKVASDIAQRNVVKLTQLSQADSQLMLRDLLQQPKIMAETHATSRLLDHLIHLPLAIVQAAAFINQNSLSIVDYLQAWNDSSEDEIIEILSEDFTDDSRYRDAKNPVAKTWLISFKEISTRYPLAATLLSYMAALDPKDMLKSSIPQLSASRLEQNKAFGTLQSYAFIQAQQRESSDTTFDMHRLVHLATRNHMRQLGEFSKSLKLVAKQLCTLLPKSGLDPTSYWQQYLPHAEKVVATPDIADEDACIELEELLSSAHYQTGAYVKALAHRRAVVDKLRRRLESDQVRIVLNLAALSEILCQLGRFQDSTTTAEEAFKLSKEVLRDDNPRMVRVMECLAESYGCSGKCEEALQLSLETVELAKKCVYTTEEHKNMNVISALHTLAINHHCLRRYPDQVKVLLETLEWAKKLTDPSPIDKAQLEMELAAAYCRLGKADVAERLLLPIRHILEAKVGKLHRLTLSSISCLAEAYQFQKRYHEAELLYREVLSMCAEVGRRDDAQVLRDHNQLAYIVLQQGRFQEAKEMQLKAIGMTTMATGKDSVLTLHSLEALAQSYWFLDKREQATAMMVNCHKRSALTLGPKHPDTRNRLKNLQRWKASTNTILSRKRHRDEDETSV</sequence>
<comment type="caution">
    <text evidence="1">The sequence shown here is derived from an EMBL/GenBank/DDBJ whole genome shotgun (WGS) entry which is preliminary data.</text>
</comment>
<dbReference type="EMBL" id="JAPDRQ010000105">
    <property type="protein sequence ID" value="KAJ9655068.1"/>
    <property type="molecule type" value="Genomic_DNA"/>
</dbReference>
<proteinExistence type="predicted"/>
<protein>
    <submittedName>
        <fullName evidence="1">Uncharacterized protein</fullName>
    </submittedName>
</protein>
<evidence type="ECO:0000313" key="1">
    <source>
        <dbReference type="EMBL" id="KAJ9655068.1"/>
    </source>
</evidence>
<gene>
    <name evidence="1" type="ORF">H2198_006009</name>
</gene>
<keyword evidence="2" id="KW-1185">Reference proteome</keyword>
<accession>A0ACC3A476</accession>
<evidence type="ECO:0000313" key="2">
    <source>
        <dbReference type="Proteomes" id="UP001172386"/>
    </source>
</evidence>